<keyword evidence="5 7" id="KW-1133">Transmembrane helix</keyword>
<evidence type="ECO:0000256" key="2">
    <source>
        <dbReference type="ARBA" id="ARBA00022448"/>
    </source>
</evidence>
<sequence length="436" mass="45685">MTPTPLPSPGAALRRRGLALVFLLPALALLGAFVLYPIGWSVVRSLFDASGTGFVGLANYRTAFSDDANLTALRNSAIWVAVAPALVTAIGLVFAVLTEKVRWGTAFKLLVFMPMAISFLAAGITFRLVYEQDPQRGVLNAAAVAVHDTFDHDTTYPGARPRPGGPSAAPDGSVRTAEIRSAEPHGPSAVTLPLVGLQPTGLPAEAKPAATDVPGDGVRGVVYLDVTPGGGTAGKIDPGERGLPGLTVRLLDGARTVATTTTAPDGSFRFPDHAAGTVELPAGDFAAPYRGVEWLGPGLITPAIIGAYIWIWAGFAMVIIAGGLANLPRETLEAARMDGAGEWQIFRRITVPQLAPVLGVVFVTMVINVMKIFDLVFVIAPGPVQQDSGVLALRLWLVSFGGGNDQGLGSALGVLLLLLVVPAMILNIRRFRRSPR</sequence>
<dbReference type="PANTHER" id="PTHR43227">
    <property type="entry name" value="BLL4140 PROTEIN"/>
    <property type="match status" value="1"/>
</dbReference>
<feature type="transmembrane region" description="Helical" evidence="7">
    <location>
        <begin position="77"/>
        <end position="97"/>
    </location>
</feature>
<feature type="transmembrane region" description="Helical" evidence="7">
    <location>
        <begin position="109"/>
        <end position="130"/>
    </location>
</feature>
<feature type="domain" description="ABC transmembrane type-1" evidence="9">
    <location>
        <begin position="73"/>
        <end position="427"/>
    </location>
</feature>
<feature type="transmembrane region" description="Helical" evidence="7">
    <location>
        <begin position="407"/>
        <end position="428"/>
    </location>
</feature>
<comment type="similarity">
    <text evidence="7">Belongs to the binding-protein-dependent transport system permease family.</text>
</comment>
<reference evidence="10 11" key="1">
    <citation type="submission" date="2019-06" db="EMBL/GenBank/DDBJ databases">
        <title>Sequencing the genomes of 1000 actinobacteria strains.</title>
        <authorList>
            <person name="Klenk H.-P."/>
        </authorList>
    </citation>
    <scope>NUCLEOTIDE SEQUENCE [LARGE SCALE GENOMIC DNA]</scope>
    <source>
        <strain evidence="10 11">DSM 41649</strain>
    </source>
</reference>
<keyword evidence="4 7" id="KW-0812">Transmembrane</keyword>
<dbReference type="SUPFAM" id="SSF49478">
    <property type="entry name" value="Cna protein B-type domain"/>
    <property type="match status" value="1"/>
</dbReference>
<dbReference type="InterPro" id="IPR050809">
    <property type="entry name" value="UgpAE/MalFG_permease"/>
</dbReference>
<feature type="transmembrane region" description="Helical" evidence="7">
    <location>
        <begin position="354"/>
        <end position="380"/>
    </location>
</feature>
<comment type="subcellular location">
    <subcellularLocation>
        <location evidence="1 7">Cell membrane</location>
        <topology evidence="1 7">Multi-pass membrane protein</topology>
    </subcellularLocation>
</comment>
<comment type="caution">
    <text evidence="10">The sequence shown here is derived from an EMBL/GenBank/DDBJ whole genome shotgun (WGS) entry which is preliminary data.</text>
</comment>
<evidence type="ECO:0000256" key="4">
    <source>
        <dbReference type="ARBA" id="ARBA00022692"/>
    </source>
</evidence>
<evidence type="ECO:0000256" key="7">
    <source>
        <dbReference type="RuleBase" id="RU363032"/>
    </source>
</evidence>
<dbReference type="AlphaFoldDB" id="A0A561EZL4"/>
<dbReference type="SUPFAM" id="SSF160964">
    <property type="entry name" value="MalF N-terminal region-like"/>
    <property type="match status" value="1"/>
</dbReference>
<evidence type="ECO:0000256" key="8">
    <source>
        <dbReference type="SAM" id="MobiDB-lite"/>
    </source>
</evidence>
<keyword evidence="2 7" id="KW-0813">Transport</keyword>
<feature type="region of interest" description="Disordered" evidence="8">
    <location>
        <begin position="153"/>
        <end position="188"/>
    </location>
</feature>
<dbReference type="GO" id="GO:0055085">
    <property type="term" value="P:transmembrane transport"/>
    <property type="evidence" value="ECO:0007669"/>
    <property type="project" value="InterPro"/>
</dbReference>
<evidence type="ECO:0000256" key="5">
    <source>
        <dbReference type="ARBA" id="ARBA00022989"/>
    </source>
</evidence>
<dbReference type="CDD" id="cd06261">
    <property type="entry name" value="TM_PBP2"/>
    <property type="match status" value="1"/>
</dbReference>
<keyword evidence="6 7" id="KW-0472">Membrane</keyword>
<proteinExistence type="inferred from homology"/>
<dbReference type="Proteomes" id="UP000318416">
    <property type="component" value="Unassembled WGS sequence"/>
</dbReference>
<dbReference type="OrthoDB" id="3515028at2"/>
<evidence type="ECO:0000256" key="3">
    <source>
        <dbReference type="ARBA" id="ARBA00022475"/>
    </source>
</evidence>
<feature type="compositionally biased region" description="Low complexity" evidence="8">
    <location>
        <begin position="157"/>
        <end position="173"/>
    </location>
</feature>
<evidence type="ECO:0000313" key="11">
    <source>
        <dbReference type="Proteomes" id="UP000318416"/>
    </source>
</evidence>
<dbReference type="PANTHER" id="PTHR43227:SF8">
    <property type="entry name" value="DIACETYLCHITOBIOSE UPTAKE SYSTEM PERMEASE PROTEIN DASB"/>
    <property type="match status" value="1"/>
</dbReference>
<dbReference type="RefSeq" id="WP_145795798.1">
    <property type="nucleotide sequence ID" value="NZ_BAAABR010000047.1"/>
</dbReference>
<gene>
    <name evidence="10" type="ORF">FB465_6227</name>
</gene>
<feature type="transmembrane region" description="Helical" evidence="7">
    <location>
        <begin position="307"/>
        <end position="327"/>
    </location>
</feature>
<dbReference type="SUPFAM" id="SSF161098">
    <property type="entry name" value="MetI-like"/>
    <property type="match status" value="1"/>
</dbReference>
<dbReference type="InterPro" id="IPR000515">
    <property type="entry name" value="MetI-like"/>
</dbReference>
<evidence type="ECO:0000313" key="10">
    <source>
        <dbReference type="EMBL" id="TWE21060.1"/>
    </source>
</evidence>
<name>A0A561EZL4_9ACTN</name>
<evidence type="ECO:0000256" key="6">
    <source>
        <dbReference type="ARBA" id="ARBA00023136"/>
    </source>
</evidence>
<accession>A0A561EZL4</accession>
<feature type="transmembrane region" description="Helical" evidence="7">
    <location>
        <begin position="18"/>
        <end position="38"/>
    </location>
</feature>
<evidence type="ECO:0000256" key="1">
    <source>
        <dbReference type="ARBA" id="ARBA00004651"/>
    </source>
</evidence>
<evidence type="ECO:0000259" key="9">
    <source>
        <dbReference type="PROSITE" id="PS50928"/>
    </source>
</evidence>
<keyword evidence="11" id="KW-1185">Reference proteome</keyword>
<organism evidence="10 11">
    <name type="scientific">Kitasatospora atroaurantiaca</name>
    <dbReference type="NCBI Taxonomy" id="285545"/>
    <lineage>
        <taxon>Bacteria</taxon>
        <taxon>Bacillati</taxon>
        <taxon>Actinomycetota</taxon>
        <taxon>Actinomycetes</taxon>
        <taxon>Kitasatosporales</taxon>
        <taxon>Streptomycetaceae</taxon>
        <taxon>Kitasatospora</taxon>
    </lineage>
</organism>
<protein>
    <submittedName>
        <fullName evidence="10">Carbohydrate ABC transporter membrane protein 1 (CUT1 family)</fullName>
    </submittedName>
</protein>
<dbReference type="InterPro" id="IPR035906">
    <property type="entry name" value="MetI-like_sf"/>
</dbReference>
<dbReference type="PROSITE" id="PS50928">
    <property type="entry name" value="ABC_TM1"/>
    <property type="match status" value="1"/>
</dbReference>
<dbReference type="Pfam" id="PF00528">
    <property type="entry name" value="BPD_transp_1"/>
    <property type="match status" value="1"/>
</dbReference>
<dbReference type="Gene3D" id="1.10.3720.10">
    <property type="entry name" value="MetI-like"/>
    <property type="match status" value="2"/>
</dbReference>
<dbReference type="EMBL" id="VIVR01000001">
    <property type="protein sequence ID" value="TWE21060.1"/>
    <property type="molecule type" value="Genomic_DNA"/>
</dbReference>
<keyword evidence="3" id="KW-1003">Cell membrane</keyword>
<dbReference type="GO" id="GO:0005886">
    <property type="term" value="C:plasma membrane"/>
    <property type="evidence" value="ECO:0007669"/>
    <property type="project" value="UniProtKB-SubCell"/>
</dbReference>